<evidence type="ECO:0000313" key="18">
    <source>
        <dbReference type="EMBL" id="QTD43636.1"/>
    </source>
</evidence>
<keyword evidence="8" id="KW-0408">Iron</keyword>
<dbReference type="InterPro" id="IPR012910">
    <property type="entry name" value="Plug_dom"/>
</dbReference>
<evidence type="ECO:0000256" key="13">
    <source>
        <dbReference type="ARBA" id="ARBA00023237"/>
    </source>
</evidence>
<keyword evidence="6 14" id="KW-0812">Transmembrane</keyword>
<keyword evidence="11 14" id="KW-0472">Membrane</keyword>
<dbReference type="PANTHER" id="PTHR32552">
    <property type="entry name" value="FERRICHROME IRON RECEPTOR-RELATED"/>
    <property type="match status" value="1"/>
</dbReference>
<evidence type="ECO:0000256" key="5">
    <source>
        <dbReference type="ARBA" id="ARBA00022496"/>
    </source>
</evidence>
<dbReference type="SMART" id="SM00965">
    <property type="entry name" value="STN"/>
    <property type="match status" value="1"/>
</dbReference>
<evidence type="ECO:0000256" key="11">
    <source>
        <dbReference type="ARBA" id="ARBA00023136"/>
    </source>
</evidence>
<dbReference type="Pfam" id="PF00593">
    <property type="entry name" value="TonB_dep_Rec_b-barrel"/>
    <property type="match status" value="1"/>
</dbReference>
<dbReference type="FunFam" id="2.170.130.10:FF:000001">
    <property type="entry name" value="Catecholate siderophore TonB-dependent receptor"/>
    <property type="match status" value="1"/>
</dbReference>
<dbReference type="GO" id="GO:0015891">
    <property type="term" value="P:siderophore transport"/>
    <property type="evidence" value="ECO:0007669"/>
    <property type="project" value="InterPro"/>
</dbReference>
<gene>
    <name evidence="18" type="ORF">J1M35_10670</name>
</gene>
<feature type="signal peptide" evidence="16">
    <location>
        <begin position="1"/>
        <end position="28"/>
    </location>
</feature>
<evidence type="ECO:0000313" key="19">
    <source>
        <dbReference type="Proteomes" id="UP000663903"/>
    </source>
</evidence>
<keyword evidence="19" id="KW-1185">Reference proteome</keyword>
<sequence length="823" mass="89102">MTKPTLSPRPQRLALAVHAAMLALPMMATGVAICAAPTAAHAQATAQVLHDFDIPAGPLSTALTRAAAQSGVPLTADAALTAGKTAPALKGRMTLREALAQLLAGSGLAAGTEGASIVIKAAPPAPGGAKEAVLPVVTVRAGAEQESSWGPVKGYVAKRSATGTKTDTPIIETPQSISVVTADRIEALGATRLKEALAYTPGVNASPWGDESQYDWIYLRGFDAYSPGFYKDGLQLRNTGSWGIWQTENYGVERLEVLRGPASVLYGQNGPGGMVNVVSKRPTVEPKREIQLQLGDHSRRQIAADLSGPMDEDGKLLYRVTGLARDAELSSGGLPNDRVFVAPSLTWKPSADTSLTLLSEFLRMRTGSVWNSYPAAGTLLPNPNGRVPVSTFIGERDLNRYNQDQWMVGYLLEHRLDDTWTLRQNARYGHFDTDYQTFYNGQFVTVNANNPMDPANFRLMERTPFASKEQAKSIVIDNQAQARLRFGDWQHTLLVGLDHQRTRFDVVAYYGGSAPAIDLYAPVYGSTIAVTTAPFLDSNTTLSQTGMYAQDQIKFGDRWITTLGGRYDHATVDTKDRLSSTDSHQSDHRFTGRAGLVYLAPGGWSPYVSYSESFMPTTTIDPGTGKPFKPETGRQYEAGLRFHPPGGDATYSAAIFDVLRQNYVSYDETFVPKQTGEVRVRGVELEATLRPVSQMNLTAAYAWTPKAEVTASANASEIGKQANNVHRHQLSIWSDYRFANGLKIGLGARYSGSSRGANQAAPVAIPAYTLVDALIGYDFGPWALALNARNLTNKTYVANCDGSGTSCSYGEPRKVTMTATYRW</sequence>
<dbReference type="GO" id="GO:0038023">
    <property type="term" value="F:signaling receptor activity"/>
    <property type="evidence" value="ECO:0007669"/>
    <property type="project" value="InterPro"/>
</dbReference>
<dbReference type="Gene3D" id="2.170.130.10">
    <property type="entry name" value="TonB-dependent receptor, plug domain"/>
    <property type="match status" value="1"/>
</dbReference>
<evidence type="ECO:0000256" key="14">
    <source>
        <dbReference type="PROSITE-ProRule" id="PRU01360"/>
    </source>
</evidence>
<evidence type="ECO:0000256" key="2">
    <source>
        <dbReference type="ARBA" id="ARBA00009810"/>
    </source>
</evidence>
<evidence type="ECO:0000256" key="1">
    <source>
        <dbReference type="ARBA" id="ARBA00004571"/>
    </source>
</evidence>
<dbReference type="Pfam" id="PF07660">
    <property type="entry name" value="STN"/>
    <property type="match status" value="1"/>
</dbReference>
<evidence type="ECO:0000256" key="10">
    <source>
        <dbReference type="ARBA" id="ARBA00023077"/>
    </source>
</evidence>
<accession>A0A975H1Y7</accession>
<dbReference type="InterPro" id="IPR011662">
    <property type="entry name" value="Secretin/TonB_short_N"/>
</dbReference>
<keyword evidence="10 15" id="KW-0798">TonB box</keyword>
<dbReference type="GO" id="GO:0015344">
    <property type="term" value="F:siderophore uptake transmembrane transporter activity"/>
    <property type="evidence" value="ECO:0007669"/>
    <property type="project" value="TreeGrafter"/>
</dbReference>
<dbReference type="CDD" id="cd01347">
    <property type="entry name" value="ligand_gated_channel"/>
    <property type="match status" value="1"/>
</dbReference>
<dbReference type="EMBL" id="CP071796">
    <property type="protein sequence ID" value="QTD43636.1"/>
    <property type="molecule type" value="Genomic_DNA"/>
</dbReference>
<dbReference type="KEGG" id="otd:J1M35_10670"/>
<evidence type="ECO:0000256" key="6">
    <source>
        <dbReference type="ARBA" id="ARBA00022692"/>
    </source>
</evidence>
<reference evidence="18" key="1">
    <citation type="submission" date="2021-03" db="EMBL/GenBank/DDBJ databases">
        <title>Ottowia sp. 27C isolated from the cloaca of a Giant Asian pond turtle (Heosemys grandis).</title>
        <authorList>
            <person name="Spergser J."/>
            <person name="Busse H.-J."/>
        </authorList>
    </citation>
    <scope>NUCLEOTIDE SEQUENCE</scope>
    <source>
        <strain evidence="18">27C</strain>
    </source>
</reference>
<organism evidence="18 19">
    <name type="scientific">Ottowia testudinis</name>
    <dbReference type="NCBI Taxonomy" id="2816950"/>
    <lineage>
        <taxon>Bacteria</taxon>
        <taxon>Pseudomonadati</taxon>
        <taxon>Pseudomonadota</taxon>
        <taxon>Betaproteobacteria</taxon>
        <taxon>Burkholderiales</taxon>
        <taxon>Comamonadaceae</taxon>
        <taxon>Ottowia</taxon>
    </lineage>
</organism>
<keyword evidence="12 18" id="KW-0675">Receptor</keyword>
<evidence type="ECO:0000256" key="4">
    <source>
        <dbReference type="ARBA" id="ARBA00022452"/>
    </source>
</evidence>
<dbReference type="InterPro" id="IPR039426">
    <property type="entry name" value="TonB-dep_rcpt-like"/>
</dbReference>
<name>A0A975H1Y7_9BURK</name>
<dbReference type="InterPro" id="IPR036942">
    <property type="entry name" value="Beta-barrel_TonB_sf"/>
</dbReference>
<keyword evidence="7 16" id="KW-0732">Signal</keyword>
<evidence type="ECO:0000256" key="3">
    <source>
        <dbReference type="ARBA" id="ARBA00022448"/>
    </source>
</evidence>
<dbReference type="RefSeq" id="WP_208007050.1">
    <property type="nucleotide sequence ID" value="NZ_CP071796.1"/>
</dbReference>
<dbReference type="GO" id="GO:0009279">
    <property type="term" value="C:cell outer membrane"/>
    <property type="evidence" value="ECO:0007669"/>
    <property type="project" value="UniProtKB-SubCell"/>
</dbReference>
<dbReference type="PROSITE" id="PS52016">
    <property type="entry name" value="TONB_DEPENDENT_REC_3"/>
    <property type="match status" value="1"/>
</dbReference>
<keyword evidence="3 14" id="KW-0813">Transport</keyword>
<dbReference type="FunFam" id="2.40.170.20:FF:000005">
    <property type="entry name" value="TonB-dependent siderophore receptor"/>
    <property type="match status" value="1"/>
</dbReference>
<comment type="similarity">
    <text evidence="2 14 15">Belongs to the TonB-dependent receptor family.</text>
</comment>
<protein>
    <submittedName>
        <fullName evidence="18">TonB-dependent siderophore receptor</fullName>
    </submittedName>
</protein>
<keyword evidence="4 14" id="KW-1134">Transmembrane beta strand</keyword>
<evidence type="ECO:0000259" key="17">
    <source>
        <dbReference type="SMART" id="SM00965"/>
    </source>
</evidence>
<evidence type="ECO:0000256" key="12">
    <source>
        <dbReference type="ARBA" id="ARBA00023170"/>
    </source>
</evidence>
<comment type="subcellular location">
    <subcellularLocation>
        <location evidence="1 14">Cell outer membrane</location>
        <topology evidence="1 14">Multi-pass membrane protein</topology>
    </subcellularLocation>
</comment>
<evidence type="ECO:0000256" key="8">
    <source>
        <dbReference type="ARBA" id="ARBA00023004"/>
    </source>
</evidence>
<dbReference type="InterPro" id="IPR000531">
    <property type="entry name" value="Beta-barrel_TonB"/>
</dbReference>
<dbReference type="Pfam" id="PF07715">
    <property type="entry name" value="Plug"/>
    <property type="match status" value="1"/>
</dbReference>
<dbReference type="InterPro" id="IPR037066">
    <property type="entry name" value="Plug_dom_sf"/>
</dbReference>
<dbReference type="NCBIfam" id="TIGR01783">
    <property type="entry name" value="TonB-siderophor"/>
    <property type="match status" value="1"/>
</dbReference>
<dbReference type="Gene3D" id="3.55.50.30">
    <property type="match status" value="1"/>
</dbReference>
<dbReference type="AlphaFoldDB" id="A0A975H1Y7"/>
<keyword evidence="13 14" id="KW-0998">Cell outer membrane</keyword>
<dbReference type="PANTHER" id="PTHR32552:SF68">
    <property type="entry name" value="FERRICHROME OUTER MEMBRANE TRANSPORTER_PHAGE RECEPTOR"/>
    <property type="match status" value="1"/>
</dbReference>
<dbReference type="Proteomes" id="UP000663903">
    <property type="component" value="Chromosome"/>
</dbReference>
<evidence type="ECO:0000256" key="16">
    <source>
        <dbReference type="SAM" id="SignalP"/>
    </source>
</evidence>
<dbReference type="InterPro" id="IPR010105">
    <property type="entry name" value="TonB_sidphr_rcpt"/>
</dbReference>
<evidence type="ECO:0000256" key="9">
    <source>
        <dbReference type="ARBA" id="ARBA00023065"/>
    </source>
</evidence>
<dbReference type="Gene3D" id="2.40.170.20">
    <property type="entry name" value="TonB-dependent receptor, beta-barrel domain"/>
    <property type="match status" value="1"/>
</dbReference>
<keyword evidence="9" id="KW-0406">Ion transport</keyword>
<keyword evidence="5" id="KW-0410">Iron transport</keyword>
<evidence type="ECO:0000256" key="7">
    <source>
        <dbReference type="ARBA" id="ARBA00022729"/>
    </source>
</evidence>
<evidence type="ECO:0000256" key="15">
    <source>
        <dbReference type="RuleBase" id="RU003357"/>
    </source>
</evidence>
<feature type="chain" id="PRO_5036708819" evidence="16">
    <location>
        <begin position="29"/>
        <end position="823"/>
    </location>
</feature>
<feature type="domain" description="Secretin/TonB short N-terminal" evidence="17">
    <location>
        <begin position="72"/>
        <end position="122"/>
    </location>
</feature>
<proteinExistence type="inferred from homology"/>
<dbReference type="SUPFAM" id="SSF56935">
    <property type="entry name" value="Porins"/>
    <property type="match status" value="1"/>
</dbReference>